<dbReference type="GO" id="GO:0009279">
    <property type="term" value="C:cell outer membrane"/>
    <property type="evidence" value="ECO:0007669"/>
    <property type="project" value="UniProtKB-SubCell"/>
</dbReference>
<gene>
    <name evidence="13" type="ORF">J2T55_000057</name>
</gene>
<evidence type="ECO:0000256" key="8">
    <source>
        <dbReference type="PROSITE-ProRule" id="PRU01360"/>
    </source>
</evidence>
<feature type="domain" description="TonB-dependent receptor-like beta-barrel" evidence="11">
    <location>
        <begin position="251"/>
        <end position="717"/>
    </location>
</feature>
<proteinExistence type="inferred from homology"/>
<evidence type="ECO:0000256" key="7">
    <source>
        <dbReference type="ARBA" id="ARBA00023237"/>
    </source>
</evidence>
<reference evidence="13" key="1">
    <citation type="submission" date="2022-08" db="EMBL/GenBank/DDBJ databases">
        <title>Genomic Encyclopedia of Type Strains, Phase III (KMG-III): the genomes of soil and plant-associated and newly described type strains.</title>
        <authorList>
            <person name="Whitman W."/>
        </authorList>
    </citation>
    <scope>NUCLEOTIDE SEQUENCE</scope>
    <source>
        <strain evidence="13">HMT 1</strain>
    </source>
</reference>
<dbReference type="PANTHER" id="PTHR30442:SF0">
    <property type="entry name" value="FE(3+) DICITRATE TRANSPORT PROTEIN FECA"/>
    <property type="match status" value="1"/>
</dbReference>
<sequence>MYKYRWAPLAHLLAAGFVAAVPAAVLAQDTADSDSASILNQVDVIGDPTAIYTIPGSADYVDAEEFREFGYDDINRVLRRTPGVYLREEDGYGLFPNISLRGVDTSRSAKVTLMEDGVLAAPAPYSAPSAYYSPTTGRMSGIEVLKGSSQIQYGPQTTGGAINYRSTPIPTEERTYLRGQFGSDREYRAHAYHGNTVDTDIGRVGYLAEFYLRDTEGFKSIDTTPDFQDGDETGFHNIEPMIKLAWEPNTDAYNRFEFKYGYTDKEADETYLGLTTPDFRRDPNRRYSASRFDNIDTEHHRTHLRHFFSPHDDFDLVTTAYYNEFKRNWYKLASTSAGDISEALAGGAGLDCLRGDAACDLNVRANRRSYRSYGIQTEATQRFDTGTLAHEVTVGLRYHEDYEERKQEEDTFNQAANGTITDATFRPFGSRDNRKDSAEAIAVFIQDRIEYGDWWVTPGLRYEHIDYERDDRLDSTNNGKESLDVVGGGIGAGYNWTDEWQTFGGIHFGFSPPGPGGAIGGQEEETSIAYELGSRYASRDGVLTAEAVAFLTEFDDMIVVDNIGATGSGDSENLGEVRSYGLELSGQFDLGLAQGWSFSNPYHMAYTYTNAEQRSSAASADAESIFSFGAKGNKVPYIPEHQLNVGTALEFARWGTSLNVTYVDETFTSANNVSTEVNGDGDPDARFGKTDSYTLVDLGAHYKLQPNTKLFGGVHNLLDREYIVSRQPLGPRPGIDRTWFVGIELEL</sequence>
<dbReference type="GO" id="GO:0033214">
    <property type="term" value="P:siderophore-iron import into cell"/>
    <property type="evidence" value="ECO:0007669"/>
    <property type="project" value="TreeGrafter"/>
</dbReference>
<keyword evidence="6 8" id="KW-0472">Membrane</keyword>
<evidence type="ECO:0000256" key="1">
    <source>
        <dbReference type="ARBA" id="ARBA00004571"/>
    </source>
</evidence>
<comment type="subcellular location">
    <subcellularLocation>
        <location evidence="1 8">Cell outer membrane</location>
        <topology evidence="1 8">Multi-pass membrane protein</topology>
    </subcellularLocation>
</comment>
<comment type="similarity">
    <text evidence="8 9">Belongs to the TonB-dependent receptor family.</text>
</comment>
<evidence type="ECO:0000259" key="11">
    <source>
        <dbReference type="Pfam" id="PF00593"/>
    </source>
</evidence>
<evidence type="ECO:0000256" key="3">
    <source>
        <dbReference type="ARBA" id="ARBA00022452"/>
    </source>
</evidence>
<keyword evidence="3 8" id="KW-1134">Transmembrane beta strand</keyword>
<dbReference type="Proteomes" id="UP001204445">
    <property type="component" value="Unassembled WGS sequence"/>
</dbReference>
<keyword evidence="10" id="KW-0732">Signal</keyword>
<evidence type="ECO:0000259" key="12">
    <source>
        <dbReference type="Pfam" id="PF07715"/>
    </source>
</evidence>
<dbReference type="PROSITE" id="PS52016">
    <property type="entry name" value="TONB_DEPENDENT_REC_3"/>
    <property type="match status" value="1"/>
</dbReference>
<dbReference type="Gene3D" id="2.170.130.10">
    <property type="entry name" value="TonB-dependent receptor, plug domain"/>
    <property type="match status" value="1"/>
</dbReference>
<dbReference type="InterPro" id="IPR036942">
    <property type="entry name" value="Beta-barrel_TonB_sf"/>
</dbReference>
<feature type="chain" id="PRO_5042037541" evidence="10">
    <location>
        <begin position="28"/>
        <end position="747"/>
    </location>
</feature>
<dbReference type="Gene3D" id="2.40.170.20">
    <property type="entry name" value="TonB-dependent receptor, beta-barrel domain"/>
    <property type="match status" value="1"/>
</dbReference>
<evidence type="ECO:0000313" key="14">
    <source>
        <dbReference type="Proteomes" id="UP001204445"/>
    </source>
</evidence>
<keyword evidence="7 8" id="KW-0998">Cell outer membrane</keyword>
<name>A0AAE3L0I1_9GAMM</name>
<evidence type="ECO:0000256" key="10">
    <source>
        <dbReference type="SAM" id="SignalP"/>
    </source>
</evidence>
<evidence type="ECO:0000256" key="6">
    <source>
        <dbReference type="ARBA" id="ARBA00023136"/>
    </source>
</evidence>
<keyword evidence="2 8" id="KW-0813">Transport</keyword>
<keyword evidence="4 8" id="KW-0812">Transmembrane</keyword>
<dbReference type="PANTHER" id="PTHR30442">
    <property type="entry name" value="IRON III DICITRATE TRANSPORT PROTEIN FECA"/>
    <property type="match status" value="1"/>
</dbReference>
<dbReference type="InterPro" id="IPR012910">
    <property type="entry name" value="Plug_dom"/>
</dbReference>
<feature type="domain" description="TonB-dependent receptor plug" evidence="12">
    <location>
        <begin position="52"/>
        <end position="161"/>
    </location>
</feature>
<dbReference type="CDD" id="cd01347">
    <property type="entry name" value="ligand_gated_channel"/>
    <property type="match status" value="1"/>
</dbReference>
<dbReference type="RefSeq" id="WP_259053346.1">
    <property type="nucleotide sequence ID" value="NZ_JANUCT010000001.1"/>
</dbReference>
<dbReference type="InterPro" id="IPR039426">
    <property type="entry name" value="TonB-dep_rcpt-like"/>
</dbReference>
<dbReference type="Pfam" id="PF00593">
    <property type="entry name" value="TonB_dep_Rec_b-barrel"/>
    <property type="match status" value="1"/>
</dbReference>
<organism evidence="13 14">
    <name type="scientific">Methylohalomonas lacus</name>
    <dbReference type="NCBI Taxonomy" id="398773"/>
    <lineage>
        <taxon>Bacteria</taxon>
        <taxon>Pseudomonadati</taxon>
        <taxon>Pseudomonadota</taxon>
        <taxon>Gammaproteobacteria</taxon>
        <taxon>Methylohalomonadales</taxon>
        <taxon>Methylohalomonadaceae</taxon>
        <taxon>Methylohalomonas</taxon>
    </lineage>
</organism>
<evidence type="ECO:0000256" key="2">
    <source>
        <dbReference type="ARBA" id="ARBA00022448"/>
    </source>
</evidence>
<protein>
    <submittedName>
        <fullName evidence="13">Fe(3+) dicitrate transport protein</fullName>
    </submittedName>
</protein>
<dbReference type="SUPFAM" id="SSF56935">
    <property type="entry name" value="Porins"/>
    <property type="match status" value="1"/>
</dbReference>
<feature type="signal peptide" evidence="10">
    <location>
        <begin position="1"/>
        <end position="27"/>
    </location>
</feature>
<dbReference type="EMBL" id="JANUCT010000001">
    <property type="protein sequence ID" value="MCS3902065.1"/>
    <property type="molecule type" value="Genomic_DNA"/>
</dbReference>
<evidence type="ECO:0000256" key="5">
    <source>
        <dbReference type="ARBA" id="ARBA00023077"/>
    </source>
</evidence>
<evidence type="ECO:0000313" key="13">
    <source>
        <dbReference type="EMBL" id="MCS3902065.1"/>
    </source>
</evidence>
<dbReference type="Pfam" id="PF07715">
    <property type="entry name" value="Plug"/>
    <property type="match status" value="1"/>
</dbReference>
<comment type="caution">
    <text evidence="13">The sequence shown here is derived from an EMBL/GenBank/DDBJ whole genome shotgun (WGS) entry which is preliminary data.</text>
</comment>
<keyword evidence="14" id="KW-1185">Reference proteome</keyword>
<keyword evidence="5 9" id="KW-0798">TonB box</keyword>
<accession>A0AAE3L0I1</accession>
<evidence type="ECO:0000256" key="4">
    <source>
        <dbReference type="ARBA" id="ARBA00022692"/>
    </source>
</evidence>
<dbReference type="InterPro" id="IPR000531">
    <property type="entry name" value="Beta-barrel_TonB"/>
</dbReference>
<dbReference type="InterPro" id="IPR037066">
    <property type="entry name" value="Plug_dom_sf"/>
</dbReference>
<dbReference type="AlphaFoldDB" id="A0AAE3L0I1"/>
<evidence type="ECO:0000256" key="9">
    <source>
        <dbReference type="RuleBase" id="RU003357"/>
    </source>
</evidence>